<dbReference type="Proteomes" id="UP001440599">
    <property type="component" value="Unassembled WGS sequence"/>
</dbReference>
<proteinExistence type="predicted"/>
<organism evidence="2 3">
    <name type="scientific">Flavonifractor hominis</name>
    <dbReference type="NCBI Taxonomy" id="3133178"/>
    <lineage>
        <taxon>Bacteria</taxon>
        <taxon>Bacillati</taxon>
        <taxon>Bacillota</taxon>
        <taxon>Clostridia</taxon>
        <taxon>Eubacteriales</taxon>
        <taxon>Oscillospiraceae</taxon>
        <taxon>Flavonifractor</taxon>
    </lineage>
</organism>
<keyword evidence="1" id="KW-1133">Transmembrane helix</keyword>
<gene>
    <name evidence="2" type="ORF">WMO45_01740</name>
</gene>
<comment type="caution">
    <text evidence="2">The sequence shown here is derived from an EMBL/GenBank/DDBJ whole genome shotgun (WGS) entry which is preliminary data.</text>
</comment>
<keyword evidence="1" id="KW-0472">Membrane</keyword>
<evidence type="ECO:0000313" key="2">
    <source>
        <dbReference type="EMBL" id="MEQ2455229.1"/>
    </source>
</evidence>
<name>A0ABV1EMB0_9FIRM</name>
<dbReference type="EMBL" id="JBBMFT010000001">
    <property type="protein sequence ID" value="MEQ2455229.1"/>
    <property type="molecule type" value="Genomic_DNA"/>
</dbReference>
<accession>A0ABV1EMB0</accession>
<evidence type="ECO:0000256" key="1">
    <source>
        <dbReference type="SAM" id="Phobius"/>
    </source>
</evidence>
<keyword evidence="1" id="KW-0812">Transmembrane</keyword>
<evidence type="ECO:0000313" key="3">
    <source>
        <dbReference type="Proteomes" id="UP001440599"/>
    </source>
</evidence>
<protein>
    <recommendedName>
        <fullName evidence="4">DUF4430 domain-containing protein</fullName>
    </recommendedName>
</protein>
<reference evidence="2 3" key="1">
    <citation type="submission" date="2024-03" db="EMBL/GenBank/DDBJ databases">
        <title>Human intestinal bacterial collection.</title>
        <authorList>
            <person name="Pauvert C."/>
            <person name="Hitch T.C.A."/>
            <person name="Clavel T."/>
        </authorList>
    </citation>
    <scope>NUCLEOTIDE SEQUENCE [LARGE SCALE GENOMIC DNA]</scope>
    <source>
        <strain evidence="2 3">CLA-AP-H34</strain>
    </source>
</reference>
<evidence type="ECO:0008006" key="4">
    <source>
        <dbReference type="Google" id="ProtNLM"/>
    </source>
</evidence>
<sequence length="254" mass="27752">MERKNRNILVVLIAIVIAVAMISSFGFGIFAPDTASIILPEPAPSSGLELSTGGPEDGLVQVDVTPQTVQNVIATLSRPESYYREVTVEDFWGEGESGTTVAKVWVDAGWTRTEVTWPGGTVRNSIVGEEQVWFWYGNDRSALTAPADEYSADLEGQRIPTYETVLALEQKSISAASYEEKGGLSCIYVETTTEDEMYVERYWVSIDSGLLVCAETEQEGALVYRMSAYTVEQPVPADTTFALPDGTILHTVNS</sequence>
<feature type="transmembrane region" description="Helical" evidence="1">
    <location>
        <begin position="7"/>
        <end position="30"/>
    </location>
</feature>
<keyword evidence="3" id="KW-1185">Reference proteome</keyword>
<dbReference type="RefSeq" id="WP_349138924.1">
    <property type="nucleotide sequence ID" value="NZ_JBBMFT010000001.1"/>
</dbReference>